<evidence type="ECO:0008006" key="4">
    <source>
        <dbReference type="Google" id="ProtNLM"/>
    </source>
</evidence>
<proteinExistence type="predicted"/>
<evidence type="ECO:0000256" key="1">
    <source>
        <dbReference type="SAM" id="Phobius"/>
    </source>
</evidence>
<evidence type="ECO:0000313" key="2">
    <source>
        <dbReference type="EMBL" id="RSU06170.1"/>
    </source>
</evidence>
<protein>
    <recommendedName>
        <fullName evidence="4">DUF1310 domain-containing protein</fullName>
    </recommendedName>
</protein>
<evidence type="ECO:0000313" key="3">
    <source>
        <dbReference type="Proteomes" id="UP000288669"/>
    </source>
</evidence>
<organism evidence="2 3">
    <name type="scientific">Vagococcus entomophilus</name>
    <dbReference type="NCBI Taxonomy" id="1160095"/>
    <lineage>
        <taxon>Bacteria</taxon>
        <taxon>Bacillati</taxon>
        <taxon>Bacillota</taxon>
        <taxon>Bacilli</taxon>
        <taxon>Lactobacillales</taxon>
        <taxon>Enterococcaceae</taxon>
        <taxon>Vagococcus</taxon>
    </lineage>
</organism>
<dbReference type="OrthoDB" id="2193136at2"/>
<dbReference type="Proteomes" id="UP000288669">
    <property type="component" value="Unassembled WGS sequence"/>
</dbReference>
<keyword evidence="3" id="KW-1185">Reference proteome</keyword>
<sequence length="131" mass="15001">MKKKKWIWLIIGVIIILGGIGGKVYMDKRAEHSKKELIEVERQSVKALKNTFTDISEVRVERIGFNKMTGFYRLVIVMTNDKGNSVFFDYGFIKNDNELSDYSVIDRGVQEKGITKGSVKVTYSNGEEEEI</sequence>
<keyword evidence="1" id="KW-1133">Transmembrane helix</keyword>
<dbReference type="EMBL" id="NGJZ01000004">
    <property type="protein sequence ID" value="RSU06170.1"/>
    <property type="molecule type" value="Genomic_DNA"/>
</dbReference>
<feature type="transmembrane region" description="Helical" evidence="1">
    <location>
        <begin position="6"/>
        <end position="26"/>
    </location>
</feature>
<gene>
    <name evidence="2" type="ORF">CBF30_10660</name>
</gene>
<keyword evidence="1" id="KW-0812">Transmembrane</keyword>
<keyword evidence="1" id="KW-0472">Membrane</keyword>
<comment type="caution">
    <text evidence="2">The sequence shown here is derived from an EMBL/GenBank/DDBJ whole genome shotgun (WGS) entry which is preliminary data.</text>
</comment>
<accession>A0A430AF19</accession>
<dbReference type="RefSeq" id="WP_126826530.1">
    <property type="nucleotide sequence ID" value="NZ_JBHLWU010000003.1"/>
</dbReference>
<dbReference type="AlphaFoldDB" id="A0A430AF19"/>
<reference evidence="2 3" key="1">
    <citation type="submission" date="2017-05" db="EMBL/GenBank/DDBJ databases">
        <title>Vagococcus spp. assemblies.</title>
        <authorList>
            <person name="Gulvik C.A."/>
        </authorList>
    </citation>
    <scope>NUCLEOTIDE SEQUENCE [LARGE SCALE GENOMIC DNA]</scope>
    <source>
        <strain evidence="2 3">DSM 24756</strain>
    </source>
</reference>
<name>A0A430AF19_9ENTE</name>